<evidence type="ECO:0000313" key="1">
    <source>
        <dbReference type="EMBL" id="AHZ10277.1"/>
    </source>
</evidence>
<dbReference type="Proteomes" id="UP000026900">
    <property type="component" value="Segment"/>
</dbReference>
<protein>
    <submittedName>
        <fullName evidence="1">Uncharacterized protein</fullName>
    </submittedName>
</protein>
<proteinExistence type="predicted"/>
<dbReference type="RefSeq" id="YP_009036708.1">
    <property type="nucleotide sequence ID" value="NC_024213.1"/>
</dbReference>
<accession>A0A024B1N3</accession>
<dbReference type="EMBL" id="KJ489399">
    <property type="protein sequence ID" value="AHZ10277.1"/>
    <property type="molecule type" value="Genomic_DNA"/>
</dbReference>
<evidence type="ECO:0000313" key="2">
    <source>
        <dbReference type="Proteomes" id="UP000026900"/>
    </source>
</evidence>
<dbReference type="KEGG" id="vg:19526259"/>
<sequence>MDWKSLDDKTFVMKVKEFVKGFNTPRTSMKEVIEFNETLDIIESEYDRRFYLDFYESYYELLDIEN</sequence>
<reference evidence="2" key="1">
    <citation type="submission" date="2014-09" db="EMBL/GenBank/DDBJ databases">
        <authorList>
            <person name="Sauder A.B."/>
            <person name="McKenzie Q.R."/>
            <person name="Temple L.M."/>
            <person name="Alexis B.K."/>
            <person name="Al-Atrache Z."/>
            <person name="Lewis L.O."/>
            <person name="Loesser-Casey K.E."/>
            <person name="Mitchell K.J."/>
        </authorList>
    </citation>
    <scope>NUCLEOTIDE SEQUENCE [LARGE SCALE GENOMIC DNA]</scope>
</reference>
<organism evidence="1 2">
    <name type="scientific">Bacillus phage Hakuna</name>
    <dbReference type="NCBI Taxonomy" id="1486659"/>
    <lineage>
        <taxon>Viruses</taxon>
        <taxon>Duplodnaviria</taxon>
        <taxon>Heunggongvirae</taxon>
        <taxon>Uroviricota</taxon>
        <taxon>Caudoviricetes</taxon>
        <taxon>Herelleviridae</taxon>
        <taxon>Bastillevirinae</taxon>
        <taxon>Wphvirus</taxon>
        <taxon>Wphvirus hakuna</taxon>
    </lineage>
</organism>
<keyword evidence="2" id="KW-1185">Reference proteome</keyword>
<name>A0A024B1N3_9CAUD</name>
<dbReference type="GeneID" id="19526259"/>